<proteinExistence type="predicted"/>
<organism evidence="1 2">
    <name type="scientific">Plakobranchus ocellatus</name>
    <dbReference type="NCBI Taxonomy" id="259542"/>
    <lineage>
        <taxon>Eukaryota</taxon>
        <taxon>Metazoa</taxon>
        <taxon>Spiralia</taxon>
        <taxon>Lophotrochozoa</taxon>
        <taxon>Mollusca</taxon>
        <taxon>Gastropoda</taxon>
        <taxon>Heterobranchia</taxon>
        <taxon>Euthyneura</taxon>
        <taxon>Panpulmonata</taxon>
        <taxon>Sacoglossa</taxon>
        <taxon>Placobranchoidea</taxon>
        <taxon>Plakobranchidae</taxon>
        <taxon>Plakobranchus</taxon>
    </lineage>
</organism>
<reference evidence="1 2" key="1">
    <citation type="journal article" date="2021" name="Elife">
        <title>Chloroplast acquisition without the gene transfer in kleptoplastic sea slugs, Plakobranchus ocellatus.</title>
        <authorList>
            <person name="Maeda T."/>
            <person name="Takahashi S."/>
            <person name="Yoshida T."/>
            <person name="Shimamura S."/>
            <person name="Takaki Y."/>
            <person name="Nagai Y."/>
            <person name="Toyoda A."/>
            <person name="Suzuki Y."/>
            <person name="Arimoto A."/>
            <person name="Ishii H."/>
            <person name="Satoh N."/>
            <person name="Nishiyama T."/>
            <person name="Hasebe M."/>
            <person name="Maruyama T."/>
            <person name="Minagawa J."/>
            <person name="Obokata J."/>
            <person name="Shigenobu S."/>
        </authorList>
    </citation>
    <scope>NUCLEOTIDE SEQUENCE [LARGE SCALE GENOMIC DNA]</scope>
</reference>
<accession>A0AAV3ZFH8</accession>
<keyword evidence="2" id="KW-1185">Reference proteome</keyword>
<evidence type="ECO:0000313" key="2">
    <source>
        <dbReference type="Proteomes" id="UP000735302"/>
    </source>
</evidence>
<evidence type="ECO:0000313" key="1">
    <source>
        <dbReference type="EMBL" id="GFN94093.1"/>
    </source>
</evidence>
<gene>
    <name evidence="1" type="ORF">PoB_002059900</name>
</gene>
<dbReference type="Proteomes" id="UP000735302">
    <property type="component" value="Unassembled WGS sequence"/>
</dbReference>
<sequence>MFAVSQYGDEITAASKKRKMAFEMFDATQNSISSNMSNEGEAGLNNRNLHLNNNSGPLCSTGQRFLTLLKGNCNSIFHTEEWIPSGSTLFFPLTEDIMFNTRNIEQFTSSHGQFFVADQNGQYSKTLTDTSVNLTINSSTCLNSQLFSTCRA</sequence>
<dbReference type="EMBL" id="BLXT01002413">
    <property type="protein sequence ID" value="GFN94093.1"/>
    <property type="molecule type" value="Genomic_DNA"/>
</dbReference>
<dbReference type="AlphaFoldDB" id="A0AAV3ZFH8"/>
<comment type="caution">
    <text evidence="1">The sequence shown here is derived from an EMBL/GenBank/DDBJ whole genome shotgun (WGS) entry which is preliminary data.</text>
</comment>
<name>A0AAV3ZFH8_9GAST</name>
<protein>
    <submittedName>
        <fullName evidence="1">Uncharacterized protein</fullName>
    </submittedName>
</protein>